<feature type="domain" description="Histidine kinase/HSP90-like ATPase" evidence="11">
    <location>
        <begin position="221"/>
        <end position="333"/>
    </location>
</feature>
<evidence type="ECO:0000256" key="8">
    <source>
        <dbReference type="ARBA" id="ARBA00022989"/>
    </source>
</evidence>
<reference evidence="13" key="1">
    <citation type="submission" date="2021-07" db="EMBL/GenBank/DDBJ databases">
        <title>Complete genome sequencing of a Clostridium isolate.</title>
        <authorList>
            <person name="Ueki A."/>
            <person name="Tonouchi A."/>
        </authorList>
    </citation>
    <scope>NUCLEOTIDE SEQUENCE [LARGE SCALE GENOMIC DNA]</scope>
    <source>
        <strain evidence="13">C5S11</strain>
    </source>
</reference>
<feature type="transmembrane region" description="Helical" evidence="10">
    <location>
        <begin position="12"/>
        <end position="29"/>
    </location>
</feature>
<protein>
    <recommendedName>
        <fullName evidence="3">histidine kinase</fullName>
        <ecNumber evidence="3">2.7.13.3</ecNumber>
    </recommendedName>
</protein>
<dbReference type="InterPro" id="IPR036890">
    <property type="entry name" value="HATPase_C_sf"/>
</dbReference>
<keyword evidence="6 10" id="KW-0812">Transmembrane</keyword>
<gene>
    <name evidence="12" type="ORF">psyc5s11_23550</name>
</gene>
<dbReference type="InterPro" id="IPR050351">
    <property type="entry name" value="BphY/WalK/GraS-like"/>
</dbReference>
<dbReference type="Proteomes" id="UP000824633">
    <property type="component" value="Chromosome"/>
</dbReference>
<dbReference type="Gene3D" id="3.30.565.10">
    <property type="entry name" value="Histidine kinase-like ATPase, C-terminal domain"/>
    <property type="match status" value="1"/>
</dbReference>
<dbReference type="EMBL" id="AP024849">
    <property type="protein sequence ID" value="BCZ46288.1"/>
    <property type="molecule type" value="Genomic_DNA"/>
</dbReference>
<evidence type="ECO:0000256" key="3">
    <source>
        <dbReference type="ARBA" id="ARBA00012438"/>
    </source>
</evidence>
<evidence type="ECO:0000259" key="11">
    <source>
        <dbReference type="SMART" id="SM00387"/>
    </source>
</evidence>
<dbReference type="SUPFAM" id="SSF55874">
    <property type="entry name" value="ATPase domain of HSP90 chaperone/DNA topoisomerase II/histidine kinase"/>
    <property type="match status" value="1"/>
</dbReference>
<evidence type="ECO:0000256" key="6">
    <source>
        <dbReference type="ARBA" id="ARBA00022692"/>
    </source>
</evidence>
<organism evidence="12 13">
    <name type="scientific">Clostridium gelidum</name>
    <dbReference type="NCBI Taxonomy" id="704125"/>
    <lineage>
        <taxon>Bacteria</taxon>
        <taxon>Bacillati</taxon>
        <taxon>Bacillota</taxon>
        <taxon>Clostridia</taxon>
        <taxon>Eubacteriales</taxon>
        <taxon>Clostridiaceae</taxon>
        <taxon>Clostridium</taxon>
    </lineage>
</organism>
<evidence type="ECO:0000256" key="5">
    <source>
        <dbReference type="ARBA" id="ARBA00022679"/>
    </source>
</evidence>
<keyword evidence="13" id="KW-1185">Reference proteome</keyword>
<dbReference type="PANTHER" id="PTHR45453:SF2">
    <property type="entry name" value="HISTIDINE KINASE"/>
    <property type="match status" value="1"/>
</dbReference>
<evidence type="ECO:0000256" key="4">
    <source>
        <dbReference type="ARBA" id="ARBA00022475"/>
    </source>
</evidence>
<keyword evidence="5" id="KW-0808">Transferase</keyword>
<sequence>MNKMKFFKDGLSYLSFNIFIFLIINIYLFSLNSLKSNYDDILYLDLIISLFYIAFIFIRYVKYKRNYDMLYNLLKNEQIIESEAIKGDTLEESFIKEVINRNKNFMNNKSKKYEEALKEMEEYISRWVHEIKLPISALNIILDRIDDIELNNSIKNQVEKINSLVSSVLYGSRLTSLHEDIFIKEEKLKDIIEKSIRNNAFFLIKNKIDVKLDNLNQNIYTDSKWMIYVADQIISNAIKYCSDVKKIEFSSYDEENCVVLNIKDYGIGIKKEDIKRIFDKGFTGINGRNKIYKSTGMGLYFSKRALDKLGHKIEANSKENEFTEFKVYFYKISDYLNVTKM</sequence>
<dbReference type="Pfam" id="PF02518">
    <property type="entry name" value="HATPase_c"/>
    <property type="match status" value="1"/>
</dbReference>
<dbReference type="InterPro" id="IPR036097">
    <property type="entry name" value="HisK_dim/P_sf"/>
</dbReference>
<keyword evidence="9 10" id="KW-0472">Membrane</keyword>
<evidence type="ECO:0000313" key="12">
    <source>
        <dbReference type="EMBL" id="BCZ46288.1"/>
    </source>
</evidence>
<dbReference type="SUPFAM" id="SSF47384">
    <property type="entry name" value="Homodimeric domain of signal transducing histidine kinase"/>
    <property type="match status" value="1"/>
</dbReference>
<evidence type="ECO:0000256" key="1">
    <source>
        <dbReference type="ARBA" id="ARBA00000085"/>
    </source>
</evidence>
<evidence type="ECO:0000256" key="7">
    <source>
        <dbReference type="ARBA" id="ARBA00022777"/>
    </source>
</evidence>
<evidence type="ECO:0000256" key="2">
    <source>
        <dbReference type="ARBA" id="ARBA00004651"/>
    </source>
</evidence>
<proteinExistence type="predicted"/>
<evidence type="ECO:0000256" key="10">
    <source>
        <dbReference type="SAM" id="Phobius"/>
    </source>
</evidence>
<dbReference type="SMART" id="SM00387">
    <property type="entry name" value="HATPase_c"/>
    <property type="match status" value="1"/>
</dbReference>
<comment type="catalytic activity">
    <reaction evidence="1">
        <text>ATP + protein L-histidine = ADP + protein N-phospho-L-histidine.</text>
        <dbReference type="EC" id="2.7.13.3"/>
    </reaction>
</comment>
<keyword evidence="8 10" id="KW-1133">Transmembrane helix</keyword>
<dbReference type="EC" id="2.7.13.3" evidence="3"/>
<feature type="transmembrane region" description="Helical" evidence="10">
    <location>
        <begin position="41"/>
        <end position="61"/>
    </location>
</feature>
<comment type="subcellular location">
    <subcellularLocation>
        <location evidence="2">Cell membrane</location>
        <topology evidence="2">Multi-pass membrane protein</topology>
    </subcellularLocation>
</comment>
<keyword evidence="7 12" id="KW-0418">Kinase</keyword>
<keyword evidence="4" id="KW-1003">Cell membrane</keyword>
<dbReference type="PANTHER" id="PTHR45453">
    <property type="entry name" value="PHOSPHATE REGULON SENSOR PROTEIN PHOR"/>
    <property type="match status" value="1"/>
</dbReference>
<evidence type="ECO:0000313" key="13">
    <source>
        <dbReference type="Proteomes" id="UP000824633"/>
    </source>
</evidence>
<accession>A0ABN6IXQ4</accession>
<dbReference type="InterPro" id="IPR003594">
    <property type="entry name" value="HATPase_dom"/>
</dbReference>
<name>A0ABN6IXQ4_9CLOT</name>
<dbReference type="GO" id="GO:0016301">
    <property type="term" value="F:kinase activity"/>
    <property type="evidence" value="ECO:0007669"/>
    <property type="project" value="UniProtKB-KW"/>
</dbReference>
<evidence type="ECO:0000256" key="9">
    <source>
        <dbReference type="ARBA" id="ARBA00023136"/>
    </source>
</evidence>